<dbReference type="AlphaFoldDB" id="T0ZDU0"/>
<dbReference type="InterPro" id="IPR036950">
    <property type="entry name" value="PBP_transglycosylase"/>
</dbReference>
<organism evidence="2">
    <name type="scientific">mine drainage metagenome</name>
    <dbReference type="NCBI Taxonomy" id="410659"/>
    <lineage>
        <taxon>unclassified sequences</taxon>
        <taxon>metagenomes</taxon>
        <taxon>ecological metagenomes</taxon>
    </lineage>
</organism>
<sequence length="57" mass="6401">VSTHRCGNGHAAGLPKAPSRYNPIINPQRAALRQQYVLRRMHDLKYLNDADVYLGIA</sequence>
<evidence type="ECO:0000313" key="2">
    <source>
        <dbReference type="EMBL" id="EQD46301.1"/>
    </source>
</evidence>
<proteinExistence type="predicted"/>
<dbReference type="Gene3D" id="1.10.3810.10">
    <property type="entry name" value="Biosynthetic peptidoglycan transglycosylase-like"/>
    <property type="match status" value="1"/>
</dbReference>
<gene>
    <name evidence="2" type="ORF">B1A_14666</name>
</gene>
<feature type="region of interest" description="Disordered" evidence="1">
    <location>
        <begin position="1"/>
        <end position="20"/>
    </location>
</feature>
<accession>T0ZDU0</accession>
<dbReference type="InterPro" id="IPR023346">
    <property type="entry name" value="Lysozyme-like_dom_sf"/>
</dbReference>
<reference evidence="2" key="2">
    <citation type="journal article" date="2014" name="ISME J.">
        <title>Microbial stratification in low pH oxic and suboxic macroscopic growths along an acid mine drainage.</title>
        <authorList>
            <person name="Mendez-Garcia C."/>
            <person name="Mesa V."/>
            <person name="Sprenger R.R."/>
            <person name="Richter M."/>
            <person name="Diez M.S."/>
            <person name="Solano J."/>
            <person name="Bargiela R."/>
            <person name="Golyshina O.V."/>
            <person name="Manteca A."/>
            <person name="Ramos J.L."/>
            <person name="Gallego J.R."/>
            <person name="Llorente I."/>
            <person name="Martins Dos Santos V.A."/>
            <person name="Jensen O.N."/>
            <person name="Pelaez A.I."/>
            <person name="Sanchez J."/>
            <person name="Ferrer M."/>
        </authorList>
    </citation>
    <scope>NUCLEOTIDE SEQUENCE</scope>
</reference>
<evidence type="ECO:0000256" key="1">
    <source>
        <dbReference type="SAM" id="MobiDB-lite"/>
    </source>
</evidence>
<dbReference type="SUPFAM" id="SSF53955">
    <property type="entry name" value="Lysozyme-like"/>
    <property type="match status" value="1"/>
</dbReference>
<name>T0ZDU0_9ZZZZ</name>
<feature type="non-terminal residue" evidence="2">
    <location>
        <position position="1"/>
    </location>
</feature>
<comment type="caution">
    <text evidence="2">The sequence shown here is derived from an EMBL/GenBank/DDBJ whole genome shotgun (WGS) entry which is preliminary data.</text>
</comment>
<dbReference type="EMBL" id="AUZX01010769">
    <property type="protein sequence ID" value="EQD46301.1"/>
    <property type="molecule type" value="Genomic_DNA"/>
</dbReference>
<protein>
    <submittedName>
        <fullName evidence="2">Uncharacterized protein</fullName>
    </submittedName>
</protein>
<reference evidence="2" key="1">
    <citation type="submission" date="2013-08" db="EMBL/GenBank/DDBJ databases">
        <authorList>
            <person name="Mendez C."/>
            <person name="Richter M."/>
            <person name="Ferrer M."/>
            <person name="Sanchez J."/>
        </authorList>
    </citation>
    <scope>NUCLEOTIDE SEQUENCE</scope>
</reference>